<feature type="compositionally biased region" description="Polar residues" evidence="1">
    <location>
        <begin position="619"/>
        <end position="636"/>
    </location>
</feature>
<dbReference type="Gene3D" id="2.60.40.10">
    <property type="entry name" value="Immunoglobulins"/>
    <property type="match status" value="1"/>
</dbReference>
<evidence type="ECO:0000259" key="3">
    <source>
        <dbReference type="PROSITE" id="PS50835"/>
    </source>
</evidence>
<gene>
    <name evidence="4" type="ORF">MEDL_66596</name>
</gene>
<feature type="domain" description="Ig-like" evidence="3">
    <location>
        <begin position="380"/>
        <end position="464"/>
    </location>
</feature>
<dbReference type="SUPFAM" id="SSF48726">
    <property type="entry name" value="Immunoglobulin"/>
    <property type="match status" value="1"/>
</dbReference>
<feature type="region of interest" description="Disordered" evidence="1">
    <location>
        <begin position="607"/>
        <end position="636"/>
    </location>
</feature>
<sequence length="710" mass="80660">MIYVLLVTNLIADVTYLKIQLVGKYATVEIECPFEPKSWFSDKSLSIVVGKDINPNFASKYGLGDVLNLLIYNFTDDIPEEICHFSFKRNSNGSESKRNLLCREYTINQYKYHQANVYVFTNQTSQETVVDSYEKTLNGKIKEYTCLILNSDNCVTSNNTFQLNVQFISGISSEEISGKKKKELTTKVNNYTCDCSPTYAVNNSDCTDTTQMYERNGTLYLDNFKLSTSNTFLCYIDHSDILTEIISTTKFEHAGDINFMQLTYAFGGIAAVLVVILLCAGAVIITMARNKPRDFFSIVSVEDEIQHREPVVPDYLDIIDIVNPHSIEMTNDNLDTSHIPNSTYSRRVSSDYESVDCRSGNTDTSHEQDVVIVDSTNSSPNTSFERGLWKCENIFVKQYSTVAITCPFIEIVNVSVNWHFEQSKIISKGKDVNSKFSSKYSVIRTGNLLIRNFSYADEGQYACQGFIGKEVHEDTVIVKVCRILKEKKSFTEKSTGFLQKQVDVYTGVCSSLNIKTNSNCDENIKIYLTNDVHKVLYLNNFNKTTTETLLCHIYKIDNLEEITTVDHSGISRTDDLPMPIKRKQSIEDEHKHDEDVVPHNVATTDSVNHHSVDLGNCSGGRNSRSNPTLNDNTSSYYQFDVSGNSHTESIKEQKTESVNNTDNYFNNYFENDIYSAGDIYVNTNLMNTYEQLEETTTTDIQAYEDFSYDY</sequence>
<proteinExistence type="predicted"/>
<keyword evidence="2" id="KW-0812">Transmembrane</keyword>
<protein>
    <recommendedName>
        <fullName evidence="3">Ig-like domain-containing protein</fullName>
    </recommendedName>
</protein>
<name>A0A8S3VK42_MYTED</name>
<reference evidence="4" key="1">
    <citation type="submission" date="2021-03" db="EMBL/GenBank/DDBJ databases">
        <authorList>
            <person name="Bekaert M."/>
        </authorList>
    </citation>
    <scope>NUCLEOTIDE SEQUENCE</scope>
</reference>
<dbReference type="InterPro" id="IPR007110">
    <property type="entry name" value="Ig-like_dom"/>
</dbReference>
<keyword evidence="5" id="KW-1185">Reference proteome</keyword>
<comment type="caution">
    <text evidence="4">The sequence shown here is derived from an EMBL/GenBank/DDBJ whole genome shotgun (WGS) entry which is preliminary data.</text>
</comment>
<dbReference type="Proteomes" id="UP000683360">
    <property type="component" value="Unassembled WGS sequence"/>
</dbReference>
<evidence type="ECO:0000313" key="5">
    <source>
        <dbReference type="Proteomes" id="UP000683360"/>
    </source>
</evidence>
<dbReference type="PROSITE" id="PS50835">
    <property type="entry name" value="IG_LIKE"/>
    <property type="match status" value="1"/>
</dbReference>
<dbReference type="OrthoDB" id="10498827at2759"/>
<dbReference type="InterPro" id="IPR036179">
    <property type="entry name" value="Ig-like_dom_sf"/>
</dbReference>
<dbReference type="InterPro" id="IPR013151">
    <property type="entry name" value="Immunoglobulin_dom"/>
</dbReference>
<dbReference type="AlphaFoldDB" id="A0A8S3VK42"/>
<organism evidence="4 5">
    <name type="scientific">Mytilus edulis</name>
    <name type="common">Blue mussel</name>
    <dbReference type="NCBI Taxonomy" id="6550"/>
    <lineage>
        <taxon>Eukaryota</taxon>
        <taxon>Metazoa</taxon>
        <taxon>Spiralia</taxon>
        <taxon>Lophotrochozoa</taxon>
        <taxon>Mollusca</taxon>
        <taxon>Bivalvia</taxon>
        <taxon>Autobranchia</taxon>
        <taxon>Pteriomorphia</taxon>
        <taxon>Mytilida</taxon>
        <taxon>Mytiloidea</taxon>
        <taxon>Mytilidae</taxon>
        <taxon>Mytilinae</taxon>
        <taxon>Mytilus</taxon>
    </lineage>
</organism>
<dbReference type="EMBL" id="CAJPWZ010003259">
    <property type="protein sequence ID" value="CAG2255178.1"/>
    <property type="molecule type" value="Genomic_DNA"/>
</dbReference>
<evidence type="ECO:0000256" key="2">
    <source>
        <dbReference type="SAM" id="Phobius"/>
    </source>
</evidence>
<evidence type="ECO:0000256" key="1">
    <source>
        <dbReference type="SAM" id="MobiDB-lite"/>
    </source>
</evidence>
<dbReference type="Pfam" id="PF00047">
    <property type="entry name" value="ig"/>
    <property type="match status" value="1"/>
</dbReference>
<accession>A0A8S3VK42</accession>
<feature type="transmembrane region" description="Helical" evidence="2">
    <location>
        <begin position="264"/>
        <end position="288"/>
    </location>
</feature>
<dbReference type="InterPro" id="IPR013783">
    <property type="entry name" value="Ig-like_fold"/>
</dbReference>
<keyword evidence="2" id="KW-1133">Transmembrane helix</keyword>
<evidence type="ECO:0000313" key="4">
    <source>
        <dbReference type="EMBL" id="CAG2255178.1"/>
    </source>
</evidence>
<keyword evidence="2" id="KW-0472">Membrane</keyword>